<evidence type="ECO:0000256" key="7">
    <source>
        <dbReference type="ARBA" id="ARBA00023136"/>
    </source>
</evidence>
<comment type="caution">
    <text evidence="13">The sequence shown here is derived from an EMBL/GenBank/DDBJ whole genome shotgun (WGS) entry which is preliminary data.</text>
</comment>
<evidence type="ECO:0000256" key="8">
    <source>
        <dbReference type="ARBA" id="ARBA00031348"/>
    </source>
</evidence>
<evidence type="ECO:0000313" key="13">
    <source>
        <dbReference type="EMBL" id="KAK9820263.1"/>
    </source>
</evidence>
<dbReference type="Pfam" id="PF20653">
    <property type="entry name" value="COG6_C"/>
    <property type="match status" value="1"/>
</dbReference>
<comment type="subunit">
    <text evidence="9">Component of the conserved oligomeric Golgi complex.</text>
</comment>
<evidence type="ECO:0000256" key="4">
    <source>
        <dbReference type="ARBA" id="ARBA00022448"/>
    </source>
</evidence>
<dbReference type="InterPro" id="IPR048368">
    <property type="entry name" value="COG6_N"/>
</dbReference>
<evidence type="ECO:0000256" key="9">
    <source>
        <dbReference type="RuleBase" id="RU365075"/>
    </source>
</evidence>
<dbReference type="Proteomes" id="UP001489004">
    <property type="component" value="Unassembled WGS sequence"/>
</dbReference>
<evidence type="ECO:0000259" key="11">
    <source>
        <dbReference type="Pfam" id="PF06419"/>
    </source>
</evidence>
<feature type="region of interest" description="Disordered" evidence="10">
    <location>
        <begin position="310"/>
        <end position="329"/>
    </location>
</feature>
<dbReference type="InterPro" id="IPR010490">
    <property type="entry name" value="COG6"/>
</dbReference>
<keyword evidence="4 9" id="KW-0813">Transport</keyword>
<dbReference type="InterPro" id="IPR048369">
    <property type="entry name" value="COG6_C"/>
</dbReference>
<evidence type="ECO:0000256" key="3">
    <source>
        <dbReference type="ARBA" id="ARBA00020973"/>
    </source>
</evidence>
<dbReference type="GO" id="GO:0000139">
    <property type="term" value="C:Golgi membrane"/>
    <property type="evidence" value="ECO:0007669"/>
    <property type="project" value="UniProtKB-SubCell"/>
</dbReference>
<feature type="domain" description="Conserved Oligomeric Golgi complex subunit 6 C-terminal" evidence="12">
    <location>
        <begin position="174"/>
        <end position="682"/>
    </location>
</feature>
<accession>A0AAW1QFX2</accession>
<dbReference type="GO" id="GO:0015031">
    <property type="term" value="P:protein transport"/>
    <property type="evidence" value="ECO:0007669"/>
    <property type="project" value="UniProtKB-KW"/>
</dbReference>
<dbReference type="Pfam" id="PF06419">
    <property type="entry name" value="COG6_N"/>
    <property type="match status" value="1"/>
</dbReference>
<evidence type="ECO:0000256" key="10">
    <source>
        <dbReference type="SAM" id="MobiDB-lite"/>
    </source>
</evidence>
<comment type="function">
    <text evidence="9">Required for normal Golgi function.</text>
</comment>
<dbReference type="EMBL" id="JALJOR010000003">
    <property type="protein sequence ID" value="KAK9820263.1"/>
    <property type="molecule type" value="Genomic_DNA"/>
</dbReference>
<keyword evidence="5 9" id="KW-0653">Protein transport</keyword>
<comment type="subcellular location">
    <subcellularLocation>
        <location evidence="1 9">Golgi apparatus membrane</location>
        <topology evidence="1 9">Peripheral membrane protein</topology>
    </subcellularLocation>
</comment>
<dbReference type="GO" id="GO:0017119">
    <property type="term" value="C:Golgi transport complex"/>
    <property type="evidence" value="ECO:0007669"/>
    <property type="project" value="UniProtKB-UniRule"/>
</dbReference>
<dbReference type="PANTHER" id="PTHR21506:SF0">
    <property type="entry name" value="CONSERVED OLIGOMERIC GOLGI COMPLEX SUBUNIT 6"/>
    <property type="match status" value="1"/>
</dbReference>
<evidence type="ECO:0000256" key="6">
    <source>
        <dbReference type="ARBA" id="ARBA00023034"/>
    </source>
</evidence>
<evidence type="ECO:0000256" key="2">
    <source>
        <dbReference type="ARBA" id="ARBA00011023"/>
    </source>
</evidence>
<evidence type="ECO:0000256" key="5">
    <source>
        <dbReference type="ARBA" id="ARBA00022927"/>
    </source>
</evidence>
<name>A0AAW1QFX2_9CHLO</name>
<evidence type="ECO:0000313" key="14">
    <source>
        <dbReference type="Proteomes" id="UP001489004"/>
    </source>
</evidence>
<dbReference type="PANTHER" id="PTHR21506">
    <property type="entry name" value="COMPONENT OF OLIGOMERIC GOLGI COMPLEX 6"/>
    <property type="match status" value="1"/>
</dbReference>
<dbReference type="SMART" id="SM01087">
    <property type="entry name" value="COG6"/>
    <property type="match status" value="1"/>
</dbReference>
<organism evidence="13 14">
    <name type="scientific">[Myrmecia] bisecta</name>
    <dbReference type="NCBI Taxonomy" id="41462"/>
    <lineage>
        <taxon>Eukaryota</taxon>
        <taxon>Viridiplantae</taxon>
        <taxon>Chlorophyta</taxon>
        <taxon>core chlorophytes</taxon>
        <taxon>Trebouxiophyceae</taxon>
        <taxon>Trebouxiales</taxon>
        <taxon>Trebouxiaceae</taxon>
        <taxon>Myrmecia</taxon>
    </lineage>
</organism>
<reference evidence="13 14" key="1">
    <citation type="journal article" date="2024" name="Nat. Commun.">
        <title>Phylogenomics reveals the evolutionary origins of lichenization in chlorophyte algae.</title>
        <authorList>
            <person name="Puginier C."/>
            <person name="Libourel C."/>
            <person name="Otte J."/>
            <person name="Skaloud P."/>
            <person name="Haon M."/>
            <person name="Grisel S."/>
            <person name="Petersen M."/>
            <person name="Berrin J.G."/>
            <person name="Delaux P.M."/>
            <person name="Dal Grande F."/>
            <person name="Keller J."/>
        </authorList>
    </citation>
    <scope>NUCLEOTIDE SEQUENCE [LARGE SCALE GENOMIC DNA]</scope>
    <source>
        <strain evidence="13 14">SAG 2043</strain>
    </source>
</reference>
<proteinExistence type="inferred from homology"/>
<evidence type="ECO:0000256" key="1">
    <source>
        <dbReference type="ARBA" id="ARBA00004395"/>
    </source>
</evidence>
<feature type="domain" description="Conserved oligomeric complex COG6 N-terminal" evidence="11">
    <location>
        <begin position="32"/>
        <end position="143"/>
    </location>
</feature>
<gene>
    <name evidence="13" type="ORF">WJX72_008271</name>
</gene>
<protein>
    <recommendedName>
        <fullName evidence="3 9">Conserved oligomeric Golgi complex subunit 6</fullName>
        <shortName evidence="9">COG complex subunit 6</shortName>
    </recommendedName>
    <alternativeName>
        <fullName evidence="8 9">Component of oligomeric Golgi complex 6</fullName>
    </alternativeName>
</protein>
<comment type="similarity">
    <text evidence="2 9">Belongs to the COG6 family.</text>
</comment>
<sequence>MATLAPGLARKVKKILDTRTESPEVLGALSTLSSFYTENTAASRRRLRATIEKQGLGINKEFLAAAESVIQALEVVQKDLDGLSAGCRSINSELASSKAATADMLAEKEKLQRDLAVSETRSQLVGKFLQQYQLSEREVTALQDDEIGEDFFAALERVRVIHANCRSLLRTHHQRAGLELMDAMSAYQETAYERLCRWVQGECRGLGDMDAPEVDPLLQKAAEALRERHVLFKYCAEEVATARHNALFQRFIGALTRGGPGGMPRPIEMHAHDPRRFIGDMLAWVHQSLASERELLVSLFGDDKGRMAGSSLGSAASQELTSPRGPASPHRAFAASGELGVGTDAPDTAMLLDRVFESICRPLKVRIEQVLMGSPQLLLCYKVSQLLGFYTSTVEHLLGGRAHLTQTLAGCRQLASRVFHEQLKARGDKLLRYPPAPPPDLSPPQQLSENVHQLLEIVSSFESAFEARDGSSGEEEFAPVLASAVDPLIEMCERSAEALSADSPSRVDEGSRIDPSSHRIYLVNCLVALQGALSGHACCAGRAGMLGEVLQGHLSSLVGGEVGAILANCGLAEIVERVRLYQGGKSSEGAVMAADPALPLQRIADAMRAFFNLLSQPDAIPEFQHLQVPRVKADVALRVARSLADAYEAVYQAVADPQNRYAAIPASADAIKHTPAQVRTILGAI</sequence>
<keyword evidence="6 9" id="KW-0333">Golgi apparatus</keyword>
<dbReference type="GO" id="GO:0006891">
    <property type="term" value="P:intra-Golgi vesicle-mediated transport"/>
    <property type="evidence" value="ECO:0007669"/>
    <property type="project" value="UniProtKB-UniRule"/>
</dbReference>
<keyword evidence="7 9" id="KW-0472">Membrane</keyword>
<keyword evidence="14" id="KW-1185">Reference proteome</keyword>
<feature type="compositionally biased region" description="Polar residues" evidence="10">
    <location>
        <begin position="311"/>
        <end position="321"/>
    </location>
</feature>
<evidence type="ECO:0000259" key="12">
    <source>
        <dbReference type="Pfam" id="PF20653"/>
    </source>
</evidence>
<dbReference type="AlphaFoldDB" id="A0AAW1QFX2"/>